<evidence type="ECO:0000256" key="3">
    <source>
        <dbReference type="SAM" id="MobiDB-lite"/>
    </source>
</evidence>
<evidence type="ECO:0000256" key="2">
    <source>
        <dbReference type="ARBA" id="ARBA00023242"/>
    </source>
</evidence>
<dbReference type="STRING" id="914237.A0A1E1KPQ3"/>
<protein>
    <submittedName>
        <fullName evidence="5">Related to DAL81-transcriptional activator for allantoin and GABA catabolic genes</fullName>
    </submittedName>
</protein>
<accession>A0A1E1KPQ3</accession>
<feature type="compositionally biased region" description="Polar residues" evidence="3">
    <location>
        <begin position="95"/>
        <end position="109"/>
    </location>
</feature>
<dbReference type="Gene3D" id="4.10.240.10">
    <property type="entry name" value="Zn(2)-C6 fungal-type DNA-binding domain"/>
    <property type="match status" value="1"/>
</dbReference>
<dbReference type="InterPro" id="IPR007219">
    <property type="entry name" value="XnlR_reg_dom"/>
</dbReference>
<dbReference type="GO" id="GO:0000981">
    <property type="term" value="F:DNA-binding transcription factor activity, RNA polymerase II-specific"/>
    <property type="evidence" value="ECO:0007669"/>
    <property type="project" value="InterPro"/>
</dbReference>
<name>A0A1E1KPQ3_9HELO</name>
<dbReference type="InParanoid" id="A0A1E1KPQ3"/>
<feature type="region of interest" description="Disordered" evidence="3">
    <location>
        <begin position="89"/>
        <end position="109"/>
    </location>
</feature>
<dbReference type="SMART" id="SM00906">
    <property type="entry name" value="Fungal_trans"/>
    <property type="match status" value="1"/>
</dbReference>
<keyword evidence="6" id="KW-1185">Reference proteome</keyword>
<reference evidence="6" key="1">
    <citation type="submission" date="2016-03" db="EMBL/GenBank/DDBJ databases">
        <authorList>
            <person name="Ploux O."/>
        </authorList>
    </citation>
    <scope>NUCLEOTIDE SEQUENCE [LARGE SCALE GENOMIC DNA]</scope>
    <source>
        <strain evidence="6">UK7</strain>
    </source>
</reference>
<dbReference type="GO" id="GO:0001080">
    <property type="term" value="P:nitrogen catabolite activation of transcription from RNA polymerase II promoter"/>
    <property type="evidence" value="ECO:0007669"/>
    <property type="project" value="TreeGrafter"/>
</dbReference>
<dbReference type="Proteomes" id="UP000178129">
    <property type="component" value="Unassembled WGS sequence"/>
</dbReference>
<keyword evidence="2" id="KW-0539">Nucleus</keyword>
<dbReference type="GO" id="GO:0008270">
    <property type="term" value="F:zinc ion binding"/>
    <property type="evidence" value="ECO:0007669"/>
    <property type="project" value="InterPro"/>
</dbReference>
<dbReference type="SUPFAM" id="SSF57701">
    <property type="entry name" value="Zn2/Cys6 DNA-binding domain"/>
    <property type="match status" value="1"/>
</dbReference>
<feature type="domain" description="Zn(2)-C6 fungal-type" evidence="4">
    <location>
        <begin position="53"/>
        <end position="84"/>
    </location>
</feature>
<evidence type="ECO:0000313" key="6">
    <source>
        <dbReference type="Proteomes" id="UP000178129"/>
    </source>
</evidence>
<dbReference type="GO" id="GO:0005634">
    <property type="term" value="C:nucleus"/>
    <property type="evidence" value="ECO:0007669"/>
    <property type="project" value="TreeGrafter"/>
</dbReference>
<comment type="caution">
    <text evidence="5">The sequence shown here is derived from an EMBL/GenBank/DDBJ whole genome shotgun (WGS) entry which is preliminary data.</text>
</comment>
<dbReference type="GO" id="GO:0006351">
    <property type="term" value="P:DNA-templated transcription"/>
    <property type="evidence" value="ECO:0007669"/>
    <property type="project" value="InterPro"/>
</dbReference>
<evidence type="ECO:0000313" key="5">
    <source>
        <dbReference type="EMBL" id="CZS99990.1"/>
    </source>
</evidence>
<dbReference type="AlphaFoldDB" id="A0A1E1KPQ3"/>
<dbReference type="GO" id="GO:0003677">
    <property type="term" value="F:DNA binding"/>
    <property type="evidence" value="ECO:0007669"/>
    <property type="project" value="InterPro"/>
</dbReference>
<sequence length="707" mass="78762">MESHSHHYVHAQQSVSPTDYYNGHGLALTSTAALPAQAVQPGPRSYKSRKYRPCDFCRARQVACKIDESPPCNLCSAHGRECTFLERPKKKRRPNASSIGSREAASASNQHFDVSATPLSPGFIAQFNQEQSYNGLSGHDPALSSPDQLQLNHSDASPIFNMDPYLLSGGIRIAPLDSRTSRSARFIGETGESTPYLLKYCKYDTNDECTISKLTYRRIQRSMNHDSLSSERSEPPVVFMLADDSLAQKAEPRAEEHVLQKARKDIEGMFTEQEALRLIGLFLRYVYPYFPILSKSELCPNGPVLPSVLQTLPFSLLSAIYASSLPFMLYDDLLSTTLIHSPPPAHQLFRITWLYIMQELHTPRLATLQACLLLLQRAPTNRYTTDTPWKMSLVGWTVSLAHSLGLQRECCGWSSIPTWEMTLRKRLFYAVFIMDKWASLGAGMPSHIKTDDFDVLPLLDSDLEPPSLDPNSTAVPGFLEPDADSNHFRLLVELTVILSDIMGSYYTIRATQRTSKNFNLSLDLARSLRKSLTDWKDSLPPALAMRQSGRFDSRVDTRVSGNPSLSLAYIVATMTLFRALLRPLENLSSAEEQDRSIVDGRLAVRAGAKECAKEVVEFVENLGRGSLDAFWHSWSRANFAIASSFLMQLLVTSQNDVETTEIDGLVARWRWAMRIGSGSTGNGLMSLGLIRLDGLLLENGTTHPAAG</sequence>
<keyword evidence="1" id="KW-0479">Metal-binding</keyword>
<dbReference type="PANTHER" id="PTHR31668:SF4">
    <property type="entry name" value="TRANSCRIPTIONAL ACTIVATOR PROTEIN DAL81"/>
    <property type="match status" value="1"/>
</dbReference>
<dbReference type="SMART" id="SM00066">
    <property type="entry name" value="GAL4"/>
    <property type="match status" value="1"/>
</dbReference>
<dbReference type="CDD" id="cd00067">
    <property type="entry name" value="GAL4"/>
    <property type="match status" value="1"/>
</dbReference>
<proteinExistence type="predicted"/>
<dbReference type="PROSITE" id="PS00463">
    <property type="entry name" value="ZN2_CY6_FUNGAL_1"/>
    <property type="match status" value="1"/>
</dbReference>
<dbReference type="Pfam" id="PF04082">
    <property type="entry name" value="Fungal_trans"/>
    <property type="match status" value="1"/>
</dbReference>
<dbReference type="InterPro" id="IPR001138">
    <property type="entry name" value="Zn2Cys6_DnaBD"/>
</dbReference>
<dbReference type="CDD" id="cd12148">
    <property type="entry name" value="fungal_TF_MHR"/>
    <property type="match status" value="1"/>
</dbReference>
<dbReference type="PANTHER" id="PTHR31668">
    <property type="entry name" value="GLUCOSE TRANSPORT TRANSCRIPTION REGULATOR RGT1-RELATED-RELATED"/>
    <property type="match status" value="1"/>
</dbReference>
<dbReference type="InterPro" id="IPR050797">
    <property type="entry name" value="Carb_Metab_Trans_Reg"/>
</dbReference>
<evidence type="ECO:0000256" key="1">
    <source>
        <dbReference type="ARBA" id="ARBA00022723"/>
    </source>
</evidence>
<organism evidence="5 6">
    <name type="scientific">Rhynchosporium graminicola</name>
    <dbReference type="NCBI Taxonomy" id="2792576"/>
    <lineage>
        <taxon>Eukaryota</taxon>
        <taxon>Fungi</taxon>
        <taxon>Dikarya</taxon>
        <taxon>Ascomycota</taxon>
        <taxon>Pezizomycotina</taxon>
        <taxon>Leotiomycetes</taxon>
        <taxon>Helotiales</taxon>
        <taxon>Ploettnerulaceae</taxon>
        <taxon>Rhynchosporium</taxon>
    </lineage>
</organism>
<dbReference type="EMBL" id="FJUW01000018">
    <property type="protein sequence ID" value="CZS99990.1"/>
    <property type="molecule type" value="Genomic_DNA"/>
</dbReference>
<evidence type="ECO:0000259" key="4">
    <source>
        <dbReference type="PROSITE" id="PS50048"/>
    </source>
</evidence>
<gene>
    <name evidence="5" type="ORF">RCO7_01725</name>
</gene>
<dbReference type="InterPro" id="IPR036864">
    <property type="entry name" value="Zn2-C6_fun-type_DNA-bd_sf"/>
</dbReference>
<dbReference type="PROSITE" id="PS50048">
    <property type="entry name" value="ZN2_CY6_FUNGAL_2"/>
    <property type="match status" value="1"/>
</dbReference>